<reference evidence="2 3" key="1">
    <citation type="submission" date="2020-07" db="EMBL/GenBank/DDBJ databases">
        <title>Natrinema (YPL30) sp. nov. and Haloterrigena xxxxxx (YPL8) sp. nov., isolated from a salt mine.</title>
        <authorList>
            <person name="Cui H."/>
        </authorList>
    </citation>
    <scope>NUCLEOTIDE SEQUENCE [LARGE SCALE GENOMIC DNA]</scope>
    <source>
        <strain evidence="2 3">YPL13</strain>
    </source>
</reference>
<gene>
    <name evidence="2" type="ORF">HYG81_05035</name>
</gene>
<keyword evidence="3" id="KW-1185">Reference proteome</keyword>
<dbReference type="InterPro" id="IPR048687">
    <property type="entry name" value="HVO_2248-like"/>
</dbReference>
<evidence type="ECO:0000313" key="2">
    <source>
        <dbReference type="EMBL" id="QLK26976.1"/>
    </source>
</evidence>
<dbReference type="AlphaFoldDB" id="A0A7D6CQX9"/>
<dbReference type="GeneID" id="56142546"/>
<dbReference type="KEGG" id="nay:HYG81_05035"/>
<dbReference type="EMBL" id="CP059154">
    <property type="protein sequence ID" value="QLK26976.1"/>
    <property type="molecule type" value="Genomic_DNA"/>
</dbReference>
<proteinExistence type="predicted"/>
<protein>
    <submittedName>
        <fullName evidence="2">Uncharacterized protein</fullName>
    </submittedName>
</protein>
<name>A0A7D6CQX9_9EURY</name>
<accession>A0A7D6CQX9</accession>
<sequence length="271" mass="31397">MRGQKGEFNGDTAVLHQRGVRTPLPDAEAEQVFHENMMLVADAQERKADLLADPDVPLLNAHEAKIDRVAESFERRLRRIAGDDYREAAMAYNRGERDDRIGALAAYYFEGLWRIQQRTTVTDMLFAPIILRYPDSFTVNIRFASGYTTTKSIRYESPEHSREELDDKYAETYYEECLYSQRQAAEYIRETARIIREEFPHPDETSFEERKYGGIFYAGGRRGSVFSTMLERVEPDPDRFSEPVTESTLVDAGPEARRTERELLFDSEIVH</sequence>
<dbReference type="OrthoDB" id="258723at2157"/>
<dbReference type="RefSeq" id="WP_180842146.1">
    <property type="nucleotide sequence ID" value="NZ_CP059154.1"/>
</dbReference>
<dbReference type="Pfam" id="PF21535">
    <property type="entry name" value="HVO_2248"/>
    <property type="match status" value="1"/>
</dbReference>
<feature type="region of interest" description="Disordered" evidence="1">
    <location>
        <begin position="235"/>
        <end position="255"/>
    </location>
</feature>
<evidence type="ECO:0000256" key="1">
    <source>
        <dbReference type="SAM" id="MobiDB-lite"/>
    </source>
</evidence>
<dbReference type="Proteomes" id="UP000510869">
    <property type="component" value="Chromosome"/>
</dbReference>
<evidence type="ECO:0000313" key="3">
    <source>
        <dbReference type="Proteomes" id="UP000510869"/>
    </source>
</evidence>
<organism evidence="2 3">
    <name type="scientific">Natrinema zhouii</name>
    <dbReference type="NCBI Taxonomy" id="1710539"/>
    <lineage>
        <taxon>Archaea</taxon>
        <taxon>Methanobacteriati</taxon>
        <taxon>Methanobacteriota</taxon>
        <taxon>Stenosarchaea group</taxon>
        <taxon>Halobacteria</taxon>
        <taxon>Halobacteriales</taxon>
        <taxon>Natrialbaceae</taxon>
        <taxon>Natrinema</taxon>
    </lineage>
</organism>